<evidence type="ECO:0000313" key="6">
    <source>
        <dbReference type="Proteomes" id="UP000237822"/>
    </source>
</evidence>
<comment type="subunit">
    <text evidence="2">Interacts with COX5B; this interaction may contribute to localize PYROXD2 to the inner face of the inner mitochondrial membrane.</text>
</comment>
<dbReference type="Pfam" id="PF01593">
    <property type="entry name" value="Amino_oxidase"/>
    <property type="match status" value="1"/>
</dbReference>
<dbReference type="Proteomes" id="UP000237822">
    <property type="component" value="Unassembled WGS sequence"/>
</dbReference>
<sequence>MGIHPGVKSSTRAGTDPDAVVIGAGPNGLVAANGLADAGWDVVLVEQADVVGGAVRSAEVLEPGFVTDLFSAFYPLAAASPVIRELDLEQHGLTWRRAPDVVAHAFPDGRGAVIRGTAEETAAGFDSVAPGDGDAWLRLCAGWQRMRDPLLDALFTPFPPLRPGMQLARRLRTAGLLDLARLGTLSARRFVTEEFRGEGARVLVTGNAMHSDLPPDGAGSALFGWLLVMLGQDVGFPVPEGGAGRLAAALRHRAESLGVEVRCRVAAERVGIEGGRAATVHLSDGTVLRPRHAVLADVSAPDLYGRLVEPQHLPRRLLEDLTRFDWDDSTIKLNWTLDGPVPWVAPEARCAGTVHVGTDHDGLVDVAADLSTGRLPRTPFALFGQMATADPTRAPQGTETAWAYTHVPRRFALDASAVEEVARRVEAAVEEAAPGFRSLRRERLVQTPAALAASDPNLSLGAVNGGTAALHQQLVLRPTRGLGRPETPVPGLYLASASAHPGGGVHGACGWNAALSALRASGPLGPLRRRLLRTAWARVLPS</sequence>
<feature type="domain" description="Amine oxidase" evidence="4">
    <location>
        <begin position="28"/>
        <end position="508"/>
    </location>
</feature>
<dbReference type="PANTHER" id="PTHR10668">
    <property type="entry name" value="PHYTOENE DEHYDROGENASE"/>
    <property type="match status" value="1"/>
</dbReference>
<reference evidence="5 6" key="1">
    <citation type="submission" date="2018-03" db="EMBL/GenBank/DDBJ databases">
        <title>Genomic Encyclopedia of Archaeal and Bacterial Type Strains, Phase II (KMG-II): from individual species to whole genera.</title>
        <authorList>
            <person name="Goeker M."/>
        </authorList>
    </citation>
    <scope>NUCLEOTIDE SEQUENCE [LARGE SCALE GENOMIC DNA]</scope>
    <source>
        <strain evidence="5 6">ATCC BAA-1496</strain>
    </source>
</reference>
<dbReference type="InterPro" id="IPR036188">
    <property type="entry name" value="FAD/NAD-bd_sf"/>
</dbReference>
<dbReference type="AlphaFoldDB" id="A0A2T0U697"/>
<evidence type="ECO:0000256" key="2">
    <source>
        <dbReference type="ARBA" id="ARBA00038825"/>
    </source>
</evidence>
<accession>A0A2T0U697</accession>
<comment type="caution">
    <text evidence="5">The sequence shown here is derived from an EMBL/GenBank/DDBJ whole genome shotgun (WGS) entry which is preliminary data.</text>
</comment>
<keyword evidence="6" id="KW-1185">Reference proteome</keyword>
<gene>
    <name evidence="5" type="ORF">BCF74_12843</name>
</gene>
<evidence type="ECO:0000313" key="5">
    <source>
        <dbReference type="EMBL" id="PRY53424.1"/>
    </source>
</evidence>
<proteinExistence type="predicted"/>
<dbReference type="EMBL" id="PVTI01000028">
    <property type="protein sequence ID" value="PRY53424.1"/>
    <property type="molecule type" value="Genomic_DNA"/>
</dbReference>
<comment type="function">
    <text evidence="1">Probable oxidoreductase that may play a role as regulator of mitochondrial function.</text>
</comment>
<dbReference type="SUPFAM" id="SSF51905">
    <property type="entry name" value="FAD/NAD(P)-binding domain"/>
    <property type="match status" value="1"/>
</dbReference>
<evidence type="ECO:0000256" key="3">
    <source>
        <dbReference type="ARBA" id="ARBA00040298"/>
    </source>
</evidence>
<evidence type="ECO:0000256" key="1">
    <source>
        <dbReference type="ARBA" id="ARBA00037217"/>
    </source>
</evidence>
<protein>
    <recommendedName>
        <fullName evidence="3">Pyridine nucleotide-disulfide oxidoreductase domain-containing protein 2</fullName>
    </recommendedName>
</protein>
<organism evidence="5 6">
    <name type="scientific">Knoellia remsis</name>
    <dbReference type="NCBI Taxonomy" id="407159"/>
    <lineage>
        <taxon>Bacteria</taxon>
        <taxon>Bacillati</taxon>
        <taxon>Actinomycetota</taxon>
        <taxon>Actinomycetes</taxon>
        <taxon>Micrococcales</taxon>
        <taxon>Intrasporangiaceae</taxon>
        <taxon>Knoellia</taxon>
    </lineage>
</organism>
<name>A0A2T0U697_9MICO</name>
<evidence type="ECO:0000259" key="4">
    <source>
        <dbReference type="Pfam" id="PF01593"/>
    </source>
</evidence>
<dbReference type="GO" id="GO:0016491">
    <property type="term" value="F:oxidoreductase activity"/>
    <property type="evidence" value="ECO:0007669"/>
    <property type="project" value="InterPro"/>
</dbReference>
<dbReference type="Gene3D" id="3.50.50.60">
    <property type="entry name" value="FAD/NAD(P)-binding domain"/>
    <property type="match status" value="2"/>
</dbReference>
<dbReference type="InterPro" id="IPR002937">
    <property type="entry name" value="Amino_oxidase"/>
</dbReference>
<dbReference type="PANTHER" id="PTHR10668:SF105">
    <property type="entry name" value="DEHYDROGENASE-RELATED"/>
    <property type="match status" value="1"/>
</dbReference>